<dbReference type="AlphaFoldDB" id="A0AA41QDV1"/>
<dbReference type="GO" id="GO:0019521">
    <property type="term" value="P:D-gluconate metabolic process"/>
    <property type="evidence" value="ECO:0007669"/>
    <property type="project" value="UniProtKB-KW"/>
</dbReference>
<evidence type="ECO:0000256" key="8">
    <source>
        <dbReference type="ARBA" id="ARBA00023064"/>
    </source>
</evidence>
<sequence length="158" mass="17428">MGVAGSGKTSVARLLAERLGVTFAEGDAFHPHANVTKMSAGIPLTDEDRWPWLESIRDWLTARAREGVLTVVPCSALRRAYRDILRGAEGRVRFVHLTGTPELLTARIGRRSGHFMRPDMLTSQLATLEPLGADEDGFAVDVEPRPDEIVDEIVARLR</sequence>
<dbReference type="InterPro" id="IPR027417">
    <property type="entry name" value="P-loop_NTPase"/>
</dbReference>
<keyword evidence="12" id="KW-1185">Reference proteome</keyword>
<dbReference type="RefSeq" id="WP_236088207.1">
    <property type="nucleotide sequence ID" value="NZ_JAKGSG010000020.1"/>
</dbReference>
<dbReference type="GO" id="GO:0005737">
    <property type="term" value="C:cytoplasm"/>
    <property type="evidence" value="ECO:0007669"/>
    <property type="project" value="TreeGrafter"/>
</dbReference>
<evidence type="ECO:0000256" key="6">
    <source>
        <dbReference type="ARBA" id="ARBA00022777"/>
    </source>
</evidence>
<evidence type="ECO:0000256" key="10">
    <source>
        <dbReference type="RuleBase" id="RU363066"/>
    </source>
</evidence>
<dbReference type="Gene3D" id="3.40.50.300">
    <property type="entry name" value="P-loop containing nucleotide triphosphate hydrolases"/>
    <property type="match status" value="1"/>
</dbReference>
<dbReference type="PANTHER" id="PTHR43442">
    <property type="entry name" value="GLUCONOKINASE-RELATED"/>
    <property type="match status" value="1"/>
</dbReference>
<name>A0AA41QDV1_9MICO</name>
<evidence type="ECO:0000256" key="5">
    <source>
        <dbReference type="ARBA" id="ARBA00022741"/>
    </source>
</evidence>
<proteinExistence type="inferred from homology"/>
<evidence type="ECO:0000256" key="2">
    <source>
        <dbReference type="ARBA" id="ARBA00008420"/>
    </source>
</evidence>
<dbReference type="CDD" id="cd02021">
    <property type="entry name" value="GntK"/>
    <property type="match status" value="1"/>
</dbReference>
<evidence type="ECO:0000256" key="4">
    <source>
        <dbReference type="ARBA" id="ARBA00022679"/>
    </source>
</evidence>
<protein>
    <recommendedName>
        <fullName evidence="3 10">Gluconokinase</fullName>
        <ecNumber evidence="3 10">2.7.1.12</ecNumber>
    </recommendedName>
</protein>
<keyword evidence="5 10" id="KW-0547">Nucleotide-binding</keyword>
<dbReference type="PANTHER" id="PTHR43442:SF3">
    <property type="entry name" value="GLUCONOKINASE-RELATED"/>
    <property type="match status" value="1"/>
</dbReference>
<evidence type="ECO:0000313" key="12">
    <source>
        <dbReference type="Proteomes" id="UP001165405"/>
    </source>
</evidence>
<dbReference type="NCBIfam" id="TIGR01313">
    <property type="entry name" value="therm_gnt_kin"/>
    <property type="match status" value="1"/>
</dbReference>
<evidence type="ECO:0000256" key="3">
    <source>
        <dbReference type="ARBA" id="ARBA00012054"/>
    </source>
</evidence>
<dbReference type="GO" id="GO:0005524">
    <property type="term" value="F:ATP binding"/>
    <property type="evidence" value="ECO:0007669"/>
    <property type="project" value="UniProtKB-KW"/>
</dbReference>
<dbReference type="InterPro" id="IPR006001">
    <property type="entry name" value="Therm_gnt_kin"/>
</dbReference>
<dbReference type="SUPFAM" id="SSF52540">
    <property type="entry name" value="P-loop containing nucleoside triphosphate hydrolases"/>
    <property type="match status" value="1"/>
</dbReference>
<dbReference type="Pfam" id="PF01202">
    <property type="entry name" value="SKI"/>
    <property type="match status" value="1"/>
</dbReference>
<dbReference type="GO" id="GO:0046316">
    <property type="term" value="F:gluconokinase activity"/>
    <property type="evidence" value="ECO:0007669"/>
    <property type="project" value="UniProtKB-EC"/>
</dbReference>
<comment type="catalytic activity">
    <reaction evidence="9 10">
        <text>D-gluconate + ATP = 6-phospho-D-gluconate + ADP + H(+)</text>
        <dbReference type="Rhea" id="RHEA:19433"/>
        <dbReference type="ChEBI" id="CHEBI:15378"/>
        <dbReference type="ChEBI" id="CHEBI:18391"/>
        <dbReference type="ChEBI" id="CHEBI:30616"/>
        <dbReference type="ChEBI" id="CHEBI:58759"/>
        <dbReference type="ChEBI" id="CHEBI:456216"/>
        <dbReference type="EC" id="2.7.1.12"/>
    </reaction>
</comment>
<keyword evidence="8" id="KW-0311">Gluconate utilization</keyword>
<dbReference type="EC" id="2.7.1.12" evidence="3 10"/>
<evidence type="ECO:0000256" key="9">
    <source>
        <dbReference type="ARBA" id="ARBA00048090"/>
    </source>
</evidence>
<accession>A0AA41QDV1</accession>
<reference evidence="11" key="1">
    <citation type="submission" date="2022-01" db="EMBL/GenBank/DDBJ databases">
        <title>Antribacter sp. nov., isolated from Guizhou of China.</title>
        <authorList>
            <person name="Chengliang C."/>
            <person name="Ya Z."/>
        </authorList>
    </citation>
    <scope>NUCLEOTIDE SEQUENCE</scope>
    <source>
        <strain evidence="11">KLBMP 9083</strain>
    </source>
</reference>
<gene>
    <name evidence="11" type="ORF">L1785_04895</name>
</gene>
<keyword evidence="4 10" id="KW-0808">Transferase</keyword>
<dbReference type="InterPro" id="IPR031322">
    <property type="entry name" value="Shikimate/glucono_kinase"/>
</dbReference>
<comment type="similarity">
    <text evidence="2 10">Belongs to the gluconokinase GntK/GntV family.</text>
</comment>
<organism evidence="11 12">
    <name type="scientific">Antribacter soli</name>
    <dbReference type="NCBI Taxonomy" id="2910976"/>
    <lineage>
        <taxon>Bacteria</taxon>
        <taxon>Bacillati</taxon>
        <taxon>Actinomycetota</taxon>
        <taxon>Actinomycetes</taxon>
        <taxon>Micrococcales</taxon>
        <taxon>Promicromonosporaceae</taxon>
        <taxon>Antribacter</taxon>
    </lineage>
</organism>
<evidence type="ECO:0000256" key="7">
    <source>
        <dbReference type="ARBA" id="ARBA00022840"/>
    </source>
</evidence>
<comment type="pathway">
    <text evidence="1">Carbohydrate acid metabolism.</text>
</comment>
<evidence type="ECO:0000256" key="1">
    <source>
        <dbReference type="ARBA" id="ARBA00004761"/>
    </source>
</evidence>
<dbReference type="FunFam" id="3.40.50.300:FF:000522">
    <property type="entry name" value="Gluconokinase"/>
    <property type="match status" value="1"/>
</dbReference>
<dbReference type="Proteomes" id="UP001165405">
    <property type="component" value="Unassembled WGS sequence"/>
</dbReference>
<evidence type="ECO:0000313" key="11">
    <source>
        <dbReference type="EMBL" id="MCF4120312.1"/>
    </source>
</evidence>
<dbReference type="EMBL" id="JAKGSG010000020">
    <property type="protein sequence ID" value="MCF4120312.1"/>
    <property type="molecule type" value="Genomic_DNA"/>
</dbReference>
<keyword evidence="7 10" id="KW-0067">ATP-binding</keyword>
<comment type="caution">
    <text evidence="11">The sequence shown here is derived from an EMBL/GenBank/DDBJ whole genome shotgun (WGS) entry which is preliminary data.</text>
</comment>
<keyword evidence="6 10" id="KW-0418">Kinase</keyword>